<evidence type="ECO:0000256" key="11">
    <source>
        <dbReference type="HAMAP-Rule" id="MF_00354"/>
    </source>
</evidence>
<dbReference type="Proteomes" id="UP001527202">
    <property type="component" value="Unassembled WGS sequence"/>
</dbReference>
<comment type="cofactor">
    <cofactor evidence="11">
        <name>Mg(2+)</name>
        <dbReference type="ChEBI" id="CHEBI:18420"/>
    </cofactor>
</comment>
<evidence type="ECO:0000256" key="9">
    <source>
        <dbReference type="ARBA" id="ARBA00023235"/>
    </source>
</evidence>
<protein>
    <recommendedName>
        <fullName evidence="11">Isopentenyl-diphosphate delta-isomerase</fullName>
        <shortName evidence="11">IPP isomerase</shortName>
        <ecNumber evidence="11">5.3.3.2</ecNumber>
    </recommendedName>
    <alternativeName>
        <fullName evidence="11">Isopentenyl diphosphate:dimethylallyl diphosphate isomerase</fullName>
    </alternativeName>
    <alternativeName>
        <fullName evidence="11">Isopentenyl pyrophosphate isomerase</fullName>
    </alternativeName>
    <alternativeName>
        <fullName evidence="11">Type 2 isopentenyl diphosphate isomerase</fullName>
        <shortName evidence="11">IDI-2</shortName>
    </alternativeName>
</protein>
<organism evidence="14 15">
    <name type="scientific">Paenibacillus chitinolyticus</name>
    <dbReference type="NCBI Taxonomy" id="79263"/>
    <lineage>
        <taxon>Bacteria</taxon>
        <taxon>Bacillati</taxon>
        <taxon>Bacillota</taxon>
        <taxon>Bacilli</taxon>
        <taxon>Bacillales</taxon>
        <taxon>Paenibacillaceae</taxon>
        <taxon>Paenibacillus</taxon>
    </lineage>
</organism>
<dbReference type="PIRSF" id="PIRSF003314">
    <property type="entry name" value="IPP_isomerase"/>
    <property type="match status" value="1"/>
</dbReference>
<comment type="subcellular location">
    <subcellularLocation>
        <location evidence="11">Cytoplasm</location>
    </subcellularLocation>
</comment>
<evidence type="ECO:0000259" key="12">
    <source>
        <dbReference type="Pfam" id="PF01070"/>
    </source>
</evidence>
<dbReference type="InterPro" id="IPR000262">
    <property type="entry name" value="FMN-dep_DH"/>
</dbReference>
<dbReference type="SMART" id="SM01240">
    <property type="entry name" value="IMPDH"/>
    <property type="match status" value="1"/>
</dbReference>
<reference evidence="14 15" key="1">
    <citation type="submission" date="2018-01" db="EMBL/GenBank/DDBJ databases">
        <title>The whole genome sequencing and assembly of Paenibacillus chitinolyticus KCCM 41400 strain.</title>
        <authorList>
            <person name="Kim J.-Y."/>
            <person name="Park M.-K."/>
            <person name="Lee Y.-J."/>
            <person name="Yi H."/>
            <person name="Bahn Y.-S."/>
            <person name="Kim J.F."/>
            <person name="Lee D.-W."/>
        </authorList>
    </citation>
    <scope>NUCLEOTIDE SEQUENCE [LARGE SCALE GENOMIC DNA]</scope>
    <source>
        <strain evidence="14 15">KCCM 41400</strain>
    </source>
</reference>
<evidence type="ECO:0000256" key="3">
    <source>
        <dbReference type="ARBA" id="ARBA00022630"/>
    </source>
</evidence>
<dbReference type="AlphaFoldDB" id="A0A410WV56"/>
<evidence type="ECO:0000256" key="2">
    <source>
        <dbReference type="ARBA" id="ARBA00022490"/>
    </source>
</evidence>
<dbReference type="Proteomes" id="UP000288943">
    <property type="component" value="Chromosome"/>
</dbReference>
<feature type="binding site" evidence="11">
    <location>
        <begin position="278"/>
        <end position="279"/>
    </location>
    <ligand>
        <name>FMN</name>
        <dbReference type="ChEBI" id="CHEBI:58210"/>
    </ligand>
</feature>
<comment type="subunit">
    <text evidence="10 11">Homooctamer. Dimer of tetramers.</text>
</comment>
<comment type="catalytic activity">
    <reaction evidence="11">
        <text>isopentenyl diphosphate = dimethylallyl diphosphate</text>
        <dbReference type="Rhea" id="RHEA:23284"/>
        <dbReference type="ChEBI" id="CHEBI:57623"/>
        <dbReference type="ChEBI" id="CHEBI:128769"/>
        <dbReference type="EC" id="5.3.3.2"/>
    </reaction>
</comment>
<proteinExistence type="inferred from homology"/>
<feature type="domain" description="FMN-dependent dehydrogenase" evidence="12">
    <location>
        <begin position="164"/>
        <end position="319"/>
    </location>
</feature>
<keyword evidence="2 11" id="KW-0963">Cytoplasm</keyword>
<feature type="binding site" evidence="11">
    <location>
        <position position="212"/>
    </location>
    <ligand>
        <name>FMN</name>
        <dbReference type="ChEBI" id="CHEBI:58210"/>
    </ligand>
</feature>
<feature type="binding site" evidence="11">
    <location>
        <begin position="61"/>
        <end position="63"/>
    </location>
    <ligand>
        <name>FMN</name>
        <dbReference type="ChEBI" id="CHEBI:58210"/>
    </ligand>
</feature>
<feature type="binding site" evidence="11">
    <location>
        <begin position="5"/>
        <end position="6"/>
    </location>
    <ligand>
        <name>substrate</name>
    </ligand>
</feature>
<dbReference type="GO" id="GO:0005737">
    <property type="term" value="C:cytoplasm"/>
    <property type="evidence" value="ECO:0007669"/>
    <property type="project" value="UniProtKB-SubCell"/>
</dbReference>
<dbReference type="GO" id="GO:0070402">
    <property type="term" value="F:NADPH binding"/>
    <property type="evidence" value="ECO:0007669"/>
    <property type="project" value="UniProtKB-UniRule"/>
</dbReference>
<dbReference type="OrthoDB" id="9795032at2"/>
<keyword evidence="7 11" id="KW-0521">NADP</keyword>
<dbReference type="GO" id="GO:0010181">
    <property type="term" value="F:FMN binding"/>
    <property type="evidence" value="ECO:0007669"/>
    <property type="project" value="UniProtKB-UniRule"/>
</dbReference>
<dbReference type="InterPro" id="IPR013785">
    <property type="entry name" value="Aldolase_TIM"/>
</dbReference>
<dbReference type="RefSeq" id="WP_042228477.1">
    <property type="nucleotide sequence ID" value="NZ_CP026520.1"/>
</dbReference>
<keyword evidence="9 11" id="KW-0413">Isomerase</keyword>
<evidence type="ECO:0000313" key="14">
    <source>
        <dbReference type="EMBL" id="QAV18289.1"/>
    </source>
</evidence>
<feature type="binding site" evidence="11">
    <location>
        <begin position="257"/>
        <end position="259"/>
    </location>
    <ligand>
        <name>FMN</name>
        <dbReference type="ChEBI" id="CHEBI:58210"/>
    </ligand>
</feature>
<evidence type="ECO:0000256" key="4">
    <source>
        <dbReference type="ARBA" id="ARBA00022643"/>
    </source>
</evidence>
<evidence type="ECO:0000256" key="7">
    <source>
        <dbReference type="ARBA" id="ARBA00022857"/>
    </source>
</evidence>
<evidence type="ECO:0000256" key="8">
    <source>
        <dbReference type="ARBA" id="ARBA00023229"/>
    </source>
</evidence>
<keyword evidence="5 11" id="KW-0479">Metal-binding</keyword>
<dbReference type="EC" id="5.3.3.2" evidence="11"/>
<evidence type="ECO:0000256" key="1">
    <source>
        <dbReference type="ARBA" id="ARBA00001917"/>
    </source>
</evidence>
<dbReference type="EMBL" id="CP026520">
    <property type="protein sequence ID" value="QAV18289.1"/>
    <property type="molecule type" value="Genomic_DNA"/>
</dbReference>
<keyword evidence="16" id="KW-1185">Reference proteome</keyword>
<dbReference type="InterPro" id="IPR011179">
    <property type="entry name" value="IPdP_isomerase"/>
</dbReference>
<keyword evidence="3 11" id="KW-0285">Flavoprotein</keyword>
<feature type="binding site" evidence="11">
    <location>
        <position position="151"/>
    </location>
    <ligand>
        <name>Mg(2+)</name>
        <dbReference type="ChEBI" id="CHEBI:18420"/>
    </ligand>
</feature>
<keyword evidence="8 11" id="KW-0414">Isoprene biosynthesis</keyword>
<comment type="cofactor">
    <cofactor evidence="1 11">
        <name>FMN</name>
        <dbReference type="ChEBI" id="CHEBI:58210"/>
    </cofactor>
</comment>
<evidence type="ECO:0000313" key="16">
    <source>
        <dbReference type="Proteomes" id="UP001527202"/>
    </source>
</evidence>
<dbReference type="Pfam" id="PF01070">
    <property type="entry name" value="FMN_dh"/>
    <property type="match status" value="1"/>
</dbReference>
<dbReference type="KEGG" id="pchi:PC41400_11670"/>
<keyword evidence="6 11" id="KW-0460">Magnesium</keyword>
<dbReference type="Gene3D" id="3.20.20.70">
    <property type="entry name" value="Aldolase class I"/>
    <property type="match status" value="1"/>
</dbReference>
<dbReference type="GO" id="GO:0004452">
    <property type="term" value="F:isopentenyl-diphosphate delta-isomerase activity"/>
    <property type="evidence" value="ECO:0007669"/>
    <property type="project" value="UniProtKB-UniRule"/>
</dbReference>
<evidence type="ECO:0000256" key="5">
    <source>
        <dbReference type="ARBA" id="ARBA00022723"/>
    </source>
</evidence>
<dbReference type="PANTHER" id="PTHR43665:SF1">
    <property type="entry name" value="ISOPENTENYL-DIPHOSPHATE DELTA-ISOMERASE"/>
    <property type="match status" value="1"/>
</dbReference>
<keyword evidence="4 11" id="KW-0288">FMN</keyword>
<reference evidence="13 16" key="2">
    <citation type="submission" date="2022-05" db="EMBL/GenBank/DDBJ databases">
        <title>Genome Sequencing of Bee-Associated Microbes.</title>
        <authorList>
            <person name="Dunlap C."/>
        </authorList>
    </citation>
    <scope>NUCLEOTIDE SEQUENCE [LARGE SCALE GENOMIC DNA]</scope>
    <source>
        <strain evidence="13 16">NRRL B-23120</strain>
    </source>
</reference>
<comment type="function">
    <text evidence="11">Involved in the biosynthesis of isoprenoids. Catalyzes the 1,3-allylic rearrangement of the homoallylic substrate isopentenyl (IPP) to its allylic isomer, dimethylallyl diphosphate (DMAPP).</text>
</comment>
<feature type="binding site" evidence="11">
    <location>
        <position position="150"/>
    </location>
    <ligand>
        <name>substrate</name>
    </ligand>
</feature>
<dbReference type="HAMAP" id="MF_00354">
    <property type="entry name" value="Idi_2"/>
    <property type="match status" value="1"/>
</dbReference>
<gene>
    <name evidence="11 13" type="primary">fni</name>
    <name evidence="13" type="ORF">M5X16_01550</name>
    <name evidence="14" type="ORF">PC41400_11670</name>
</gene>
<dbReference type="GO" id="GO:0008299">
    <property type="term" value="P:isoprenoid biosynthetic process"/>
    <property type="evidence" value="ECO:0007669"/>
    <property type="project" value="UniProtKB-UniRule"/>
</dbReference>
<feature type="binding site" evidence="11">
    <location>
        <position position="91"/>
    </location>
    <ligand>
        <name>FMN</name>
        <dbReference type="ChEBI" id="CHEBI:58210"/>
    </ligand>
</feature>
<feature type="binding site" evidence="11">
    <location>
        <position position="182"/>
    </location>
    <ligand>
        <name>FMN</name>
        <dbReference type="ChEBI" id="CHEBI:58210"/>
    </ligand>
</feature>
<sequence length="351" mass="38054">MRSSRKMDHVQFALQTGQSGNQGLTDVKLVPNCLPDASTESVALFTTIGELNLSSPIVVNAMTGGAHETEEINRELAVAARERGLAMAVGSQMSALRDPMQESSYRIVRQMNPDGLVFANLGSEATVEQASRAVDMLRADALQIHLNVMQELIMPEGDRSFHGMLERVSRIAEGTGVPLIVKEVGFGIPLENARLLKSAGVQILDVGGSGGTNFAAIENVRRKLPLDWLNDWGMKTSVTLIEALQVYERGRVMATGGIRTSEDIVKVLTLGASAAGMAGALLKILRNEGTQALIDHIDELHHGIVLMMTALGAVRIEQLWTRPVIITGSTAEWCRARRIDLTEYACRTEAE</sequence>
<accession>A0A410WV56</accession>
<dbReference type="PANTHER" id="PTHR43665">
    <property type="entry name" value="ISOPENTENYL-DIPHOSPHATE DELTA-ISOMERASE"/>
    <property type="match status" value="1"/>
</dbReference>
<feature type="binding site" evidence="11">
    <location>
        <position position="120"/>
    </location>
    <ligand>
        <name>FMN</name>
        <dbReference type="ChEBI" id="CHEBI:58210"/>
    </ligand>
</feature>
<evidence type="ECO:0000256" key="6">
    <source>
        <dbReference type="ARBA" id="ARBA00022842"/>
    </source>
</evidence>
<evidence type="ECO:0000256" key="10">
    <source>
        <dbReference type="ARBA" id="ARBA00025810"/>
    </source>
</evidence>
<dbReference type="NCBIfam" id="TIGR02151">
    <property type="entry name" value="IPP_isom_2"/>
    <property type="match status" value="1"/>
</dbReference>
<dbReference type="SUPFAM" id="SSF51395">
    <property type="entry name" value="FMN-linked oxidoreductases"/>
    <property type="match status" value="1"/>
</dbReference>
<comment type="similarity">
    <text evidence="11">Belongs to the IPP isomerase type 2 family.</text>
</comment>
<dbReference type="EMBL" id="JAMDMJ010000001">
    <property type="protein sequence ID" value="MCY9594464.1"/>
    <property type="molecule type" value="Genomic_DNA"/>
</dbReference>
<dbReference type="GO" id="GO:0000287">
    <property type="term" value="F:magnesium ion binding"/>
    <property type="evidence" value="ECO:0007669"/>
    <property type="project" value="UniProtKB-UniRule"/>
</dbReference>
<comment type="caution">
    <text evidence="11">Lacks conserved residue(s) required for the propagation of feature annotation.</text>
</comment>
<dbReference type="GO" id="GO:0016491">
    <property type="term" value="F:oxidoreductase activity"/>
    <property type="evidence" value="ECO:0007669"/>
    <property type="project" value="InterPro"/>
</dbReference>
<name>A0A410WV56_9BACL</name>
<evidence type="ECO:0000313" key="15">
    <source>
        <dbReference type="Proteomes" id="UP000288943"/>
    </source>
</evidence>
<dbReference type="GeneID" id="95375466"/>
<evidence type="ECO:0000313" key="13">
    <source>
        <dbReference type="EMBL" id="MCY9594464.1"/>
    </source>
</evidence>
<comment type="cofactor">
    <cofactor evidence="11">
        <name>NADPH</name>
        <dbReference type="ChEBI" id="CHEBI:57783"/>
    </cofactor>
</comment>